<gene>
    <name evidence="2" type="ORF">O3303_13760</name>
</gene>
<protein>
    <submittedName>
        <fullName evidence="2">Uncharacterized protein</fullName>
    </submittedName>
</protein>
<accession>A0ABY7LMR3</accession>
<proteinExistence type="predicted"/>
<feature type="chain" id="PRO_5045779801" evidence="1">
    <location>
        <begin position="23"/>
        <end position="404"/>
    </location>
</feature>
<feature type="signal peptide" evidence="1">
    <location>
        <begin position="1"/>
        <end position="22"/>
    </location>
</feature>
<name>A0ABY7LMR3_9BACT</name>
<dbReference type="Proteomes" id="UP001211005">
    <property type="component" value="Chromosome"/>
</dbReference>
<organism evidence="2 3">
    <name type="scientific">Hymenobacter canadensis</name>
    <dbReference type="NCBI Taxonomy" id="2999067"/>
    <lineage>
        <taxon>Bacteria</taxon>
        <taxon>Pseudomonadati</taxon>
        <taxon>Bacteroidota</taxon>
        <taxon>Cytophagia</taxon>
        <taxon>Cytophagales</taxon>
        <taxon>Hymenobacteraceae</taxon>
        <taxon>Hymenobacter</taxon>
    </lineage>
</organism>
<dbReference type="EMBL" id="CP114767">
    <property type="protein sequence ID" value="WBA40884.1"/>
    <property type="molecule type" value="Genomic_DNA"/>
</dbReference>
<evidence type="ECO:0000256" key="1">
    <source>
        <dbReference type="SAM" id="SignalP"/>
    </source>
</evidence>
<dbReference type="RefSeq" id="WP_269558971.1">
    <property type="nucleotide sequence ID" value="NZ_CP114767.1"/>
</dbReference>
<reference evidence="2 3" key="1">
    <citation type="submission" date="2022-12" db="EMBL/GenBank/DDBJ databases">
        <title>Hymenobacter canadensis sp. nov. isolated from lake water of the Cambridge Bay, Canada.</title>
        <authorList>
            <person name="Kim W.H."/>
            <person name="Lee Y.M."/>
        </authorList>
    </citation>
    <scope>NUCLEOTIDE SEQUENCE [LARGE SCALE GENOMIC DNA]</scope>
    <source>
        <strain evidence="2 3">PAMC 29467</strain>
    </source>
</reference>
<sequence length="404" mass="44602">MSRLSVLRFLFPACLFASHAYAQQPATRPLSFGPAVGPVLDQQEKRDYGLLPEYSARDFQEARLLQNLAPDSALTLQVQLLDGRTVLRPYTPAELAAIRSRVAARQQEVAAASQPGTTAAPDSVGRRYRVTLRSGSAFDGELTDRQPQRLQFLTKDLGVVQVERANIERLEELTSEVARRPANWHDIGNGNRLFFAPTARNLRKDEGNLQAISLYFLGANYGFTDNFSMGLMFSVIPTVPLQYQFLALTPKFSARISEKWHAGAGLLYLRIPDFNDDNSSFGVGLAYGVATYGSSDNNFTVGLGYGFSGGDIGSTPVLQIGGQKRISRRVSLISENYIIANSEAGMGGLYGAKINWRRASLGLGAFYALAYKNDDYNDYSPRILSSYIIPVYYDFTFRFGKGSK</sequence>
<evidence type="ECO:0000313" key="2">
    <source>
        <dbReference type="EMBL" id="WBA40884.1"/>
    </source>
</evidence>
<keyword evidence="3" id="KW-1185">Reference proteome</keyword>
<keyword evidence="1" id="KW-0732">Signal</keyword>
<evidence type="ECO:0000313" key="3">
    <source>
        <dbReference type="Proteomes" id="UP001211005"/>
    </source>
</evidence>